<dbReference type="GO" id="GO:0005829">
    <property type="term" value="C:cytosol"/>
    <property type="evidence" value="ECO:0007669"/>
    <property type="project" value="TreeGrafter"/>
</dbReference>
<organism evidence="7 8">
    <name type="scientific">Cymbomonas tetramitiformis</name>
    <dbReference type="NCBI Taxonomy" id="36881"/>
    <lineage>
        <taxon>Eukaryota</taxon>
        <taxon>Viridiplantae</taxon>
        <taxon>Chlorophyta</taxon>
        <taxon>Pyramimonadophyceae</taxon>
        <taxon>Pyramimonadales</taxon>
        <taxon>Pyramimonadaceae</taxon>
        <taxon>Cymbomonas</taxon>
    </lineage>
</organism>
<dbReference type="Pfam" id="PF00588">
    <property type="entry name" value="SpoU_methylase"/>
    <property type="match status" value="1"/>
</dbReference>
<dbReference type="SUPFAM" id="SSF75217">
    <property type="entry name" value="alpha/beta knot"/>
    <property type="match status" value="1"/>
</dbReference>
<evidence type="ECO:0000256" key="5">
    <source>
        <dbReference type="SAM" id="MobiDB-lite"/>
    </source>
</evidence>
<protein>
    <recommendedName>
        <fullName evidence="6">tRNA/rRNA methyltransferase SpoU type domain-containing protein</fullName>
    </recommendedName>
</protein>
<dbReference type="InterPro" id="IPR004384">
    <property type="entry name" value="RNA_MeTrfase_TrmJ/LasT"/>
</dbReference>
<evidence type="ECO:0000313" key="8">
    <source>
        <dbReference type="Proteomes" id="UP001190700"/>
    </source>
</evidence>
<dbReference type="InterPro" id="IPR029026">
    <property type="entry name" value="tRNA_m1G_MTases_N"/>
</dbReference>
<dbReference type="GO" id="GO:0002128">
    <property type="term" value="P:tRNA nucleoside ribose methylation"/>
    <property type="evidence" value="ECO:0007669"/>
    <property type="project" value="TreeGrafter"/>
</dbReference>
<sequence length="147" mass="15766">MPQPHLAMSRRAVMCIPQSITPKADLARARSHPSEGLKEMSSPRGVLAGHPSIGAALRAPRQPETAPAASDEGDLSGSRTGRVALVFGREEAGLFQEEVEICDATCSIPMGRLQESMSLSHAVNIVLWQLFQARLTDDDAHDGAHEC</sequence>
<dbReference type="InterPro" id="IPR029028">
    <property type="entry name" value="Alpha/beta_knot_MTases"/>
</dbReference>
<dbReference type="GO" id="GO:0008173">
    <property type="term" value="F:RNA methyltransferase activity"/>
    <property type="evidence" value="ECO:0007669"/>
    <property type="project" value="InterPro"/>
</dbReference>
<dbReference type="PANTHER" id="PTHR42786">
    <property type="entry name" value="TRNA/RRNA METHYLTRANSFERASE"/>
    <property type="match status" value="1"/>
</dbReference>
<keyword evidence="2" id="KW-0489">Methyltransferase</keyword>
<feature type="region of interest" description="Disordered" evidence="5">
    <location>
        <begin position="24"/>
        <end position="78"/>
    </location>
</feature>
<accession>A0AAE0KUL6</accession>
<evidence type="ECO:0000256" key="4">
    <source>
        <dbReference type="ARBA" id="ARBA00022691"/>
    </source>
</evidence>
<dbReference type="AlphaFoldDB" id="A0AAE0KUL6"/>
<dbReference type="GO" id="GO:0003723">
    <property type="term" value="F:RNA binding"/>
    <property type="evidence" value="ECO:0007669"/>
    <property type="project" value="InterPro"/>
</dbReference>
<dbReference type="PANTHER" id="PTHR42786:SF2">
    <property type="entry name" value="TRNA (CYTIDINE_URIDINE-2'-O-)-METHYLTRANSFERASE TRMJ"/>
    <property type="match status" value="1"/>
</dbReference>
<evidence type="ECO:0000259" key="6">
    <source>
        <dbReference type="Pfam" id="PF00588"/>
    </source>
</evidence>
<keyword evidence="3" id="KW-0808">Transferase</keyword>
<comment type="caution">
    <text evidence="7">The sequence shown here is derived from an EMBL/GenBank/DDBJ whole genome shotgun (WGS) entry which is preliminary data.</text>
</comment>
<feature type="compositionally biased region" description="Basic and acidic residues" evidence="5">
    <location>
        <begin position="25"/>
        <end position="38"/>
    </location>
</feature>
<dbReference type="Gene3D" id="3.40.1280.10">
    <property type="match status" value="1"/>
</dbReference>
<dbReference type="Proteomes" id="UP001190700">
    <property type="component" value="Unassembled WGS sequence"/>
</dbReference>
<evidence type="ECO:0000256" key="1">
    <source>
        <dbReference type="ARBA" id="ARBA00007228"/>
    </source>
</evidence>
<gene>
    <name evidence="7" type="ORF">CYMTET_29773</name>
</gene>
<dbReference type="EMBL" id="LGRX02016995">
    <property type="protein sequence ID" value="KAK3261316.1"/>
    <property type="molecule type" value="Genomic_DNA"/>
</dbReference>
<evidence type="ECO:0000256" key="2">
    <source>
        <dbReference type="ARBA" id="ARBA00022603"/>
    </source>
</evidence>
<keyword evidence="4" id="KW-0949">S-adenosyl-L-methionine</keyword>
<dbReference type="InterPro" id="IPR001537">
    <property type="entry name" value="SpoU_MeTrfase"/>
</dbReference>
<evidence type="ECO:0000256" key="3">
    <source>
        <dbReference type="ARBA" id="ARBA00022679"/>
    </source>
</evidence>
<keyword evidence="8" id="KW-1185">Reference proteome</keyword>
<evidence type="ECO:0000313" key="7">
    <source>
        <dbReference type="EMBL" id="KAK3261316.1"/>
    </source>
</evidence>
<reference evidence="7 8" key="1">
    <citation type="journal article" date="2015" name="Genome Biol. Evol.">
        <title>Comparative Genomics of a Bacterivorous Green Alga Reveals Evolutionary Causalities and Consequences of Phago-Mixotrophic Mode of Nutrition.</title>
        <authorList>
            <person name="Burns J.A."/>
            <person name="Paasch A."/>
            <person name="Narechania A."/>
            <person name="Kim E."/>
        </authorList>
    </citation>
    <scope>NUCLEOTIDE SEQUENCE [LARGE SCALE GENOMIC DNA]</scope>
    <source>
        <strain evidence="7 8">PLY_AMNH</strain>
    </source>
</reference>
<name>A0AAE0KUL6_9CHLO</name>
<feature type="domain" description="tRNA/rRNA methyltransferase SpoU type" evidence="6">
    <location>
        <begin position="79"/>
        <end position="128"/>
    </location>
</feature>
<comment type="similarity">
    <text evidence="1">Belongs to the class IV-like SAM-binding methyltransferase superfamily. RNA methyltransferase TrmH family.</text>
</comment>
<proteinExistence type="inferred from homology"/>